<dbReference type="Pfam" id="PF13151">
    <property type="entry name" value="DUF3990"/>
    <property type="match status" value="1"/>
</dbReference>
<reference evidence="1" key="1">
    <citation type="submission" date="2023-01" db="EMBL/GenBank/DDBJ databases">
        <title>Human gut microbiome strain richness.</title>
        <authorList>
            <person name="Chen-Liaw A."/>
        </authorList>
    </citation>
    <scope>NUCLEOTIDE SEQUENCE</scope>
    <source>
        <strain evidence="1">D35st1_E5_D35t1_190705</strain>
    </source>
</reference>
<protein>
    <submittedName>
        <fullName evidence="1">DUF3990 domain-containing protein</fullName>
    </submittedName>
</protein>
<comment type="caution">
    <text evidence="1">The sequence shown here is derived from an EMBL/GenBank/DDBJ whole genome shotgun (WGS) entry which is preliminary data.</text>
</comment>
<evidence type="ECO:0000313" key="1">
    <source>
        <dbReference type="EMBL" id="MDB9139799.1"/>
    </source>
</evidence>
<gene>
    <name evidence="1" type="ORF">PN612_15005</name>
</gene>
<organism evidence="1 2">
    <name type="scientific">Parabacteroides distasonis</name>
    <dbReference type="NCBI Taxonomy" id="823"/>
    <lineage>
        <taxon>Bacteria</taxon>
        <taxon>Pseudomonadati</taxon>
        <taxon>Bacteroidota</taxon>
        <taxon>Bacteroidia</taxon>
        <taxon>Bacteroidales</taxon>
        <taxon>Tannerellaceae</taxon>
        <taxon>Parabacteroides</taxon>
    </lineage>
</organism>
<dbReference type="Proteomes" id="UP001211522">
    <property type="component" value="Unassembled WGS sequence"/>
</dbReference>
<sequence>MIVLYHGTTLRLEQPLACVGREDLDFGKGFYLTRLRDQAERWAIRVQLIRLSSDAWINMYGFDLEAALNAGAKMLSFEAYDRHWLDFIVASRNGEKPWSGYDIIEGGVADDRVIDTVEDYISGNITVDQALGKLRYTSPNNQICILSQSLLDKYLRFVDSERLNDIREGRPV</sequence>
<dbReference type="InterPro" id="IPR025051">
    <property type="entry name" value="DUF3990"/>
</dbReference>
<name>A0AAW6F977_PARDI</name>
<dbReference type="RefSeq" id="WP_272059929.1">
    <property type="nucleotide sequence ID" value="NZ_JAQMPX010000110.1"/>
</dbReference>
<dbReference type="AlphaFoldDB" id="A0AAW6F977"/>
<dbReference type="EMBL" id="JAQMPX010000110">
    <property type="protein sequence ID" value="MDB9139799.1"/>
    <property type="molecule type" value="Genomic_DNA"/>
</dbReference>
<evidence type="ECO:0000313" key="2">
    <source>
        <dbReference type="Proteomes" id="UP001211522"/>
    </source>
</evidence>
<accession>A0AAW6F977</accession>
<proteinExistence type="predicted"/>